<comment type="subunit">
    <text evidence="2">Homotrimer.</text>
</comment>
<dbReference type="KEGG" id="buz:AYM40_08520"/>
<keyword evidence="5" id="KW-0812">Transmembrane</keyword>
<evidence type="ECO:0000313" key="14">
    <source>
        <dbReference type="Proteomes" id="UP000076852"/>
    </source>
</evidence>
<dbReference type="GO" id="GO:0046930">
    <property type="term" value="C:pore complex"/>
    <property type="evidence" value="ECO:0007669"/>
    <property type="project" value="UniProtKB-KW"/>
</dbReference>
<evidence type="ECO:0000256" key="2">
    <source>
        <dbReference type="ARBA" id="ARBA00011233"/>
    </source>
</evidence>
<evidence type="ECO:0000256" key="11">
    <source>
        <dbReference type="SAM" id="SignalP"/>
    </source>
</evidence>
<sequence length="370" mass="39326">MKKSGLAVIGLICLMNNAHAQSNVTLYGIIDTAITYAKSGNGSGNLVALESGVSNGSRFGLTGTEDLGGGLKAKFVVENGFATNTGAFQQGGLLFGRQAWVGLTSTSGWSVTAGRQNSPMSLALIASDANAQIYWGNTQVSGNGVYQSRSATASDAGFQATSRVDNSILGTWVLHDLTLRLMVSTGDGNSRDSGRLLSGSATYASGPVMFTTSFTRFRQYAADITPLADPAWETEVMVGGSFDFKVVQVFAGYYRFNPSSDNTTITAQTFSNTYTYWLGVRIPVIYTDRIIAEALRTEFDYSNGHGAGTTLGITYEHPLSKRTIVYASYGQINNDSRSAAILWAGTAALNYPTVLGASPKAFSVGIRHLF</sequence>
<gene>
    <name evidence="13" type="ORF">AYM40_08520</name>
</gene>
<name>A0A160FK79_9BURK</name>
<dbReference type="Gene3D" id="2.40.160.10">
    <property type="entry name" value="Porin"/>
    <property type="match status" value="1"/>
</dbReference>
<evidence type="ECO:0000256" key="6">
    <source>
        <dbReference type="ARBA" id="ARBA00022729"/>
    </source>
</evidence>
<keyword evidence="4" id="KW-1134">Transmembrane beta strand</keyword>
<dbReference type="Pfam" id="PF13609">
    <property type="entry name" value="Porin_4"/>
    <property type="match status" value="1"/>
</dbReference>
<evidence type="ECO:0000256" key="8">
    <source>
        <dbReference type="ARBA" id="ARBA00023114"/>
    </source>
</evidence>
<keyword evidence="10" id="KW-0998">Cell outer membrane</keyword>
<comment type="subcellular location">
    <subcellularLocation>
        <location evidence="1">Cell outer membrane</location>
        <topology evidence="1">Multi-pass membrane protein</topology>
    </subcellularLocation>
</comment>
<dbReference type="STRING" id="1804984.AYM40_08520"/>
<accession>A0A160FK79</accession>
<dbReference type="SUPFAM" id="SSF56935">
    <property type="entry name" value="Porins"/>
    <property type="match status" value="1"/>
</dbReference>
<keyword evidence="6 11" id="KW-0732">Signal</keyword>
<dbReference type="OrthoDB" id="5289162at2"/>
<evidence type="ECO:0000256" key="5">
    <source>
        <dbReference type="ARBA" id="ARBA00022692"/>
    </source>
</evidence>
<dbReference type="CDD" id="cd00342">
    <property type="entry name" value="gram_neg_porins"/>
    <property type="match status" value="1"/>
</dbReference>
<dbReference type="PANTHER" id="PTHR34501">
    <property type="entry name" value="PROTEIN YDDL-RELATED"/>
    <property type="match status" value="1"/>
</dbReference>
<evidence type="ECO:0000259" key="12">
    <source>
        <dbReference type="Pfam" id="PF13609"/>
    </source>
</evidence>
<evidence type="ECO:0000256" key="1">
    <source>
        <dbReference type="ARBA" id="ARBA00004571"/>
    </source>
</evidence>
<feature type="chain" id="PRO_5007813650" description="Porin domain-containing protein" evidence="11">
    <location>
        <begin position="21"/>
        <end position="370"/>
    </location>
</feature>
<dbReference type="PANTHER" id="PTHR34501:SF9">
    <property type="entry name" value="MAJOR OUTER MEMBRANE PROTEIN P.IA"/>
    <property type="match status" value="1"/>
</dbReference>
<protein>
    <recommendedName>
        <fullName evidence="12">Porin domain-containing protein</fullName>
    </recommendedName>
</protein>
<dbReference type="AlphaFoldDB" id="A0A160FK79"/>
<evidence type="ECO:0000256" key="4">
    <source>
        <dbReference type="ARBA" id="ARBA00022452"/>
    </source>
</evidence>
<evidence type="ECO:0000256" key="10">
    <source>
        <dbReference type="ARBA" id="ARBA00023237"/>
    </source>
</evidence>
<keyword evidence="3" id="KW-0813">Transport</keyword>
<keyword evidence="7" id="KW-0406">Ion transport</keyword>
<dbReference type="GO" id="GO:0006811">
    <property type="term" value="P:monoatomic ion transport"/>
    <property type="evidence" value="ECO:0007669"/>
    <property type="project" value="UniProtKB-KW"/>
</dbReference>
<dbReference type="InterPro" id="IPR033900">
    <property type="entry name" value="Gram_neg_porin_domain"/>
</dbReference>
<evidence type="ECO:0000256" key="9">
    <source>
        <dbReference type="ARBA" id="ARBA00023136"/>
    </source>
</evidence>
<dbReference type="InterPro" id="IPR050298">
    <property type="entry name" value="Gram-neg_bact_OMP"/>
</dbReference>
<reference evidence="13 14" key="1">
    <citation type="journal article" date="2016" name="Gene">
        <title>PacBio SMRT assembly of a complex multi-replicon genome reveals chlorocatechol degradative operon in a region of genome plasticity.</title>
        <authorList>
            <person name="Ricker N."/>
            <person name="Shen S.Y."/>
            <person name="Goordial J."/>
            <person name="Jin S."/>
            <person name="Fulthorpe R.R."/>
        </authorList>
    </citation>
    <scope>NUCLEOTIDE SEQUENCE [LARGE SCALE GENOMIC DNA]</scope>
    <source>
        <strain evidence="13 14">OLGA172</strain>
    </source>
</reference>
<dbReference type="RefSeq" id="WP_063495834.1">
    <property type="nucleotide sequence ID" value="NZ_CP014578.1"/>
</dbReference>
<feature type="signal peptide" evidence="11">
    <location>
        <begin position="1"/>
        <end position="20"/>
    </location>
</feature>
<dbReference type="Proteomes" id="UP000076852">
    <property type="component" value="Chromosome 1"/>
</dbReference>
<evidence type="ECO:0000256" key="7">
    <source>
        <dbReference type="ARBA" id="ARBA00023065"/>
    </source>
</evidence>
<proteinExistence type="predicted"/>
<dbReference type="GO" id="GO:0009279">
    <property type="term" value="C:cell outer membrane"/>
    <property type="evidence" value="ECO:0007669"/>
    <property type="project" value="UniProtKB-SubCell"/>
</dbReference>
<keyword evidence="8" id="KW-0626">Porin</keyword>
<dbReference type="InterPro" id="IPR023614">
    <property type="entry name" value="Porin_dom_sf"/>
</dbReference>
<feature type="domain" description="Porin" evidence="12">
    <location>
        <begin position="18"/>
        <end position="335"/>
    </location>
</feature>
<dbReference type="GO" id="GO:0015288">
    <property type="term" value="F:porin activity"/>
    <property type="evidence" value="ECO:0007669"/>
    <property type="project" value="UniProtKB-KW"/>
</dbReference>
<organism evidence="13 14">
    <name type="scientific">Paraburkholderia phytofirmans OLGA172</name>
    <dbReference type="NCBI Taxonomy" id="1417228"/>
    <lineage>
        <taxon>Bacteria</taxon>
        <taxon>Pseudomonadati</taxon>
        <taxon>Pseudomonadota</taxon>
        <taxon>Betaproteobacteria</taxon>
        <taxon>Burkholderiales</taxon>
        <taxon>Burkholderiaceae</taxon>
        <taxon>Paraburkholderia</taxon>
    </lineage>
</organism>
<dbReference type="EMBL" id="CP014578">
    <property type="protein sequence ID" value="ANB72398.1"/>
    <property type="molecule type" value="Genomic_DNA"/>
</dbReference>
<keyword evidence="14" id="KW-1185">Reference proteome</keyword>
<evidence type="ECO:0000313" key="13">
    <source>
        <dbReference type="EMBL" id="ANB72398.1"/>
    </source>
</evidence>
<evidence type="ECO:0000256" key="3">
    <source>
        <dbReference type="ARBA" id="ARBA00022448"/>
    </source>
</evidence>
<keyword evidence="9" id="KW-0472">Membrane</keyword>